<dbReference type="AlphaFoldDB" id="A0A6A1PXL2"/>
<feature type="domain" description="DNA mismatch repair protein MutS connector" evidence="11">
    <location>
        <begin position="219"/>
        <end position="323"/>
    </location>
</feature>
<sequence length="326" mass="37149">MPSPFSYLIDSHVKNADTEVDLFTLHRESTTLFLWFPKKHLRTRIVLKSLEKLKEFCCDSALPQNRVQTESLQKRFAVLPKCTDFDDINLLRAKNAVSSEDSKSQTSQKDKTLSHFGSSHSSYENLQKTSDSKPSNKRTKSIYTPLELQYLEMKQQQKDAILCVECGYKYRFFGEDAEIAARELNIYCHLDHNFMTASIPTHRLFVHVRRLVAKGYKGVQPATGEVVFDSFQDSASRTELETRMLCLQPVELLLPSDLSEQTEMLIHKATALSFPDLIADRNTSLSGSQSFSGIINLEKPVICSLAAIIRYLKEFNLEKVLSKPKP</sequence>
<evidence type="ECO:0000256" key="7">
    <source>
        <dbReference type="ARBA" id="ARBA00023204"/>
    </source>
</evidence>
<reference evidence="12 13" key="1">
    <citation type="journal article" date="2019" name="PLoS ONE">
        <title>Genomic analyses reveal an absence of contemporary introgressive admixture between fin whales and blue whales, despite known hybrids.</title>
        <authorList>
            <person name="Westbury M.V."/>
            <person name="Petersen B."/>
            <person name="Lorenzen E.D."/>
        </authorList>
    </citation>
    <scope>NUCLEOTIDE SEQUENCE [LARGE SCALE GENOMIC DNA]</scope>
    <source>
        <strain evidence="12">FinWhale-01</strain>
    </source>
</reference>
<dbReference type="Pfam" id="PF05188">
    <property type="entry name" value="MutS_II"/>
    <property type="match status" value="1"/>
</dbReference>
<comment type="caution">
    <text evidence="12">The sequence shown here is derived from an EMBL/GenBank/DDBJ whole genome shotgun (WGS) entry which is preliminary data.</text>
</comment>
<evidence type="ECO:0000256" key="5">
    <source>
        <dbReference type="ARBA" id="ARBA00022840"/>
    </source>
</evidence>
<dbReference type="FunFam" id="3.40.1170.10:FF:000004">
    <property type="entry name" value="DNA mismatch repair protein"/>
    <property type="match status" value="1"/>
</dbReference>
<feature type="domain" description="DNA mismatch repair protein MutS-like N-terminal" evidence="10">
    <location>
        <begin position="144"/>
        <end position="217"/>
    </location>
</feature>
<keyword evidence="13" id="KW-1185">Reference proteome</keyword>
<dbReference type="Gene3D" id="3.40.1170.10">
    <property type="entry name" value="DNA repair protein MutS, domain I"/>
    <property type="match status" value="1"/>
</dbReference>
<dbReference type="InterPro" id="IPR007695">
    <property type="entry name" value="DNA_mismatch_repair_MutS-lik_N"/>
</dbReference>
<keyword evidence="7" id="KW-0234">DNA repair</keyword>
<evidence type="ECO:0000256" key="8">
    <source>
        <dbReference type="ARBA" id="ARBA00073774"/>
    </source>
</evidence>
<dbReference type="GO" id="GO:0030983">
    <property type="term" value="F:mismatched DNA binding"/>
    <property type="evidence" value="ECO:0007669"/>
    <property type="project" value="InterPro"/>
</dbReference>
<keyword evidence="6" id="KW-0238">DNA-binding</keyword>
<evidence type="ECO:0000256" key="9">
    <source>
        <dbReference type="SAM" id="MobiDB-lite"/>
    </source>
</evidence>
<evidence type="ECO:0000313" key="12">
    <source>
        <dbReference type="EMBL" id="KAB0400330.1"/>
    </source>
</evidence>
<evidence type="ECO:0000313" key="13">
    <source>
        <dbReference type="Proteomes" id="UP000437017"/>
    </source>
</evidence>
<proteinExistence type="inferred from homology"/>
<evidence type="ECO:0000256" key="4">
    <source>
        <dbReference type="ARBA" id="ARBA00022763"/>
    </source>
</evidence>
<comment type="similarity">
    <text evidence="1">Belongs to the DNA mismatch repair MutS family. MSH3 subfamily.</text>
</comment>
<dbReference type="InterPro" id="IPR007860">
    <property type="entry name" value="DNA_mmatch_repair_MutS_con_dom"/>
</dbReference>
<dbReference type="Pfam" id="PF01624">
    <property type="entry name" value="MutS_I"/>
    <property type="match status" value="1"/>
</dbReference>
<keyword evidence="4" id="KW-0227">DNA damage</keyword>
<dbReference type="GO" id="GO:0005524">
    <property type="term" value="F:ATP binding"/>
    <property type="evidence" value="ECO:0007669"/>
    <property type="project" value="UniProtKB-KW"/>
</dbReference>
<evidence type="ECO:0000256" key="6">
    <source>
        <dbReference type="ARBA" id="ARBA00023125"/>
    </source>
</evidence>
<dbReference type="GO" id="GO:0006298">
    <property type="term" value="P:mismatch repair"/>
    <property type="evidence" value="ECO:0007669"/>
    <property type="project" value="InterPro"/>
</dbReference>
<keyword evidence="5" id="KW-0067">ATP-binding</keyword>
<feature type="region of interest" description="Disordered" evidence="9">
    <location>
        <begin position="99"/>
        <end position="138"/>
    </location>
</feature>
<dbReference type="InterPro" id="IPR016151">
    <property type="entry name" value="DNA_mismatch_repair_MutS_N"/>
</dbReference>
<feature type="compositionally biased region" description="Basic and acidic residues" evidence="9">
    <location>
        <begin position="100"/>
        <end position="113"/>
    </location>
</feature>
<evidence type="ECO:0000256" key="1">
    <source>
        <dbReference type="ARBA" id="ARBA00007094"/>
    </source>
</evidence>
<dbReference type="OrthoDB" id="121051at2759"/>
<organism evidence="12 13">
    <name type="scientific">Balaenoptera physalus</name>
    <name type="common">Fin whale</name>
    <name type="synonym">Balaena physalus</name>
    <dbReference type="NCBI Taxonomy" id="9770"/>
    <lineage>
        <taxon>Eukaryota</taxon>
        <taxon>Metazoa</taxon>
        <taxon>Chordata</taxon>
        <taxon>Craniata</taxon>
        <taxon>Vertebrata</taxon>
        <taxon>Euteleostomi</taxon>
        <taxon>Mammalia</taxon>
        <taxon>Eutheria</taxon>
        <taxon>Laurasiatheria</taxon>
        <taxon>Artiodactyla</taxon>
        <taxon>Whippomorpha</taxon>
        <taxon>Cetacea</taxon>
        <taxon>Mysticeti</taxon>
        <taxon>Balaenopteridae</taxon>
        <taxon>Balaenoptera</taxon>
    </lineage>
</organism>
<dbReference type="Proteomes" id="UP000437017">
    <property type="component" value="Unassembled WGS sequence"/>
</dbReference>
<evidence type="ECO:0000256" key="2">
    <source>
        <dbReference type="ARBA" id="ARBA00022151"/>
    </source>
</evidence>
<dbReference type="InterPro" id="IPR036678">
    <property type="entry name" value="MutS_con_dom_sf"/>
</dbReference>
<protein>
    <recommendedName>
        <fullName evidence="2 8">DNA mismatch repair protein MSH3</fullName>
    </recommendedName>
    <alternativeName>
        <fullName evidence="2 8">DNA mismatch repair protein MSH3</fullName>
    </alternativeName>
</protein>
<keyword evidence="3" id="KW-0547">Nucleotide-binding</keyword>
<evidence type="ECO:0000259" key="11">
    <source>
        <dbReference type="Pfam" id="PF05188"/>
    </source>
</evidence>
<evidence type="ECO:0000256" key="3">
    <source>
        <dbReference type="ARBA" id="ARBA00022741"/>
    </source>
</evidence>
<accession>A0A6A1PXL2</accession>
<evidence type="ECO:0000259" key="10">
    <source>
        <dbReference type="Pfam" id="PF01624"/>
    </source>
</evidence>
<name>A0A6A1PXL2_BALPH</name>
<feature type="compositionally biased region" description="Polar residues" evidence="9">
    <location>
        <begin position="115"/>
        <end position="133"/>
    </location>
</feature>
<gene>
    <name evidence="12" type="ORF">E2I00_002609</name>
</gene>
<dbReference type="EMBL" id="SGJD01001368">
    <property type="protein sequence ID" value="KAB0400330.1"/>
    <property type="molecule type" value="Genomic_DNA"/>
</dbReference>
<dbReference type="SUPFAM" id="SSF55271">
    <property type="entry name" value="DNA repair protein MutS, domain I"/>
    <property type="match status" value="1"/>
</dbReference>
<dbReference type="Gene3D" id="3.30.420.110">
    <property type="entry name" value="MutS, connector domain"/>
    <property type="match status" value="1"/>
</dbReference>